<dbReference type="PROSITE" id="PS51257">
    <property type="entry name" value="PROKAR_LIPOPROTEIN"/>
    <property type="match status" value="1"/>
</dbReference>
<gene>
    <name evidence="2" type="ORF">GHA01_28100</name>
</gene>
<keyword evidence="3" id="KW-1185">Reference proteome</keyword>
<dbReference type="Proteomes" id="UP000319478">
    <property type="component" value="Unassembled WGS sequence"/>
</dbReference>
<proteinExistence type="predicted"/>
<reference evidence="2 3" key="1">
    <citation type="submission" date="2019-06" db="EMBL/GenBank/DDBJ databases">
        <title>Whole genome shotgun sequence of Komagataeibacter hansenii NBRC 14820.</title>
        <authorList>
            <person name="Hosoyama A."/>
            <person name="Uohara A."/>
            <person name="Ohji S."/>
            <person name="Ichikawa N."/>
        </authorList>
    </citation>
    <scope>NUCLEOTIDE SEQUENCE [LARGE SCALE GENOMIC DNA]</scope>
    <source>
        <strain evidence="2 3">NBRC 14820</strain>
    </source>
</reference>
<organism evidence="2 3">
    <name type="scientific">Novacetimonas hansenii</name>
    <name type="common">Komagataeibacter hansenii</name>
    <dbReference type="NCBI Taxonomy" id="436"/>
    <lineage>
        <taxon>Bacteria</taxon>
        <taxon>Pseudomonadati</taxon>
        <taxon>Pseudomonadota</taxon>
        <taxon>Alphaproteobacteria</taxon>
        <taxon>Acetobacterales</taxon>
        <taxon>Acetobacteraceae</taxon>
        <taxon>Novacetimonas</taxon>
    </lineage>
</organism>
<accession>A0ABQ0SIB2</accession>
<evidence type="ECO:0000313" key="2">
    <source>
        <dbReference type="EMBL" id="GEC64961.1"/>
    </source>
</evidence>
<dbReference type="EMBL" id="BJNN01000153">
    <property type="protein sequence ID" value="GEC64961.1"/>
    <property type="molecule type" value="Genomic_DNA"/>
</dbReference>
<name>A0ABQ0SIB2_NOVHA</name>
<feature type="region of interest" description="Disordered" evidence="1">
    <location>
        <begin position="89"/>
        <end position="170"/>
    </location>
</feature>
<sequence length="170" mass="18138">MPPPPARHAGRGAGMAIMAAWVAIMAACLPMGHGARAQGWDNAGWGNAGWPGALSPSMPGVMHPQAAAGAQAWQGTLAHMRAAHDAARATWSADAHAAAAARRDMNRPTPGRDAPDNTDMPDRTPDRSPDRTSDAAAMGHDRDSRDPYAQDWARFTNEEAHLRQQMRHTP</sequence>
<feature type="compositionally biased region" description="Low complexity" evidence="1">
    <location>
        <begin position="89"/>
        <end position="100"/>
    </location>
</feature>
<evidence type="ECO:0000256" key="1">
    <source>
        <dbReference type="SAM" id="MobiDB-lite"/>
    </source>
</evidence>
<evidence type="ECO:0000313" key="3">
    <source>
        <dbReference type="Proteomes" id="UP000319478"/>
    </source>
</evidence>
<feature type="compositionally biased region" description="Basic and acidic residues" evidence="1">
    <location>
        <begin position="120"/>
        <end position="148"/>
    </location>
</feature>
<dbReference type="RefSeq" id="WP_003621560.1">
    <property type="nucleotide sequence ID" value="NZ_BJNN01000153.1"/>
</dbReference>
<comment type="caution">
    <text evidence="2">The sequence shown here is derived from an EMBL/GenBank/DDBJ whole genome shotgun (WGS) entry which is preliminary data.</text>
</comment>
<protein>
    <submittedName>
        <fullName evidence="2">Uncharacterized protein</fullName>
    </submittedName>
</protein>